<dbReference type="InterPro" id="IPR012292">
    <property type="entry name" value="Globin/Proto"/>
</dbReference>
<evidence type="ECO:0000256" key="3">
    <source>
        <dbReference type="ARBA" id="ARBA00022723"/>
    </source>
</evidence>
<sequence length="119" mass="12770">MTDTLYTRLGGADAIARIASDLVDNHIANPLIGKRFAGSDPTAMKKKAAGFFSMGSGGPNTYDGLDMLSAHKHMNISDNEYMAAVDDLMKALTNADVGDHEKAEVLYIFHTLRPDVVGV</sequence>
<dbReference type="AlphaFoldDB" id="A0AAJ1U714"/>
<dbReference type="GO" id="GO:0019825">
    <property type="term" value="F:oxygen binding"/>
    <property type="evidence" value="ECO:0007669"/>
    <property type="project" value="InterPro"/>
</dbReference>
<dbReference type="CDD" id="cd00454">
    <property type="entry name" value="TrHb1_N"/>
    <property type="match status" value="1"/>
</dbReference>
<feature type="binding site" description="distal binding residue" evidence="5">
    <location>
        <position position="71"/>
    </location>
    <ligand>
        <name>heme</name>
        <dbReference type="ChEBI" id="CHEBI:30413"/>
    </ligand>
    <ligandPart>
        <name>Fe</name>
        <dbReference type="ChEBI" id="CHEBI:18248"/>
    </ligandPart>
</feature>
<reference evidence="6" key="2">
    <citation type="submission" date="2023-04" db="EMBL/GenBank/DDBJ databases">
        <title>'Rhodoalgimonas zhirmunskyi' gen. nov., isolated from a red alga.</title>
        <authorList>
            <person name="Nedashkovskaya O.I."/>
            <person name="Otstavnykh N.Y."/>
            <person name="Bystritskaya E.P."/>
            <person name="Balabanova L.A."/>
            <person name="Isaeva M.P."/>
        </authorList>
    </citation>
    <scope>NUCLEOTIDE SEQUENCE</scope>
    <source>
        <strain evidence="6">10Alg 79</strain>
    </source>
</reference>
<dbReference type="RefSeq" id="WP_317625796.1">
    <property type="nucleotide sequence ID" value="NZ_JANFFA010000002.1"/>
</dbReference>
<dbReference type="EMBL" id="JANFFA010000002">
    <property type="protein sequence ID" value="MDQ2094184.1"/>
    <property type="molecule type" value="Genomic_DNA"/>
</dbReference>
<evidence type="ECO:0000313" key="7">
    <source>
        <dbReference type="Proteomes" id="UP001227162"/>
    </source>
</evidence>
<proteinExistence type="predicted"/>
<dbReference type="Gene3D" id="1.10.490.10">
    <property type="entry name" value="Globins"/>
    <property type="match status" value="1"/>
</dbReference>
<keyword evidence="4 5" id="KW-0408">Iron</keyword>
<dbReference type="Proteomes" id="UP001227162">
    <property type="component" value="Unassembled WGS sequence"/>
</dbReference>
<name>A0AAJ1U714_9RHOB</name>
<dbReference type="SUPFAM" id="SSF46458">
    <property type="entry name" value="Globin-like"/>
    <property type="match status" value="1"/>
</dbReference>
<gene>
    <name evidence="6" type="ORF">NOI20_08690</name>
</gene>
<dbReference type="InterPro" id="IPR001486">
    <property type="entry name" value="Hemoglobin_trunc"/>
</dbReference>
<keyword evidence="7" id="KW-1185">Reference proteome</keyword>
<keyword evidence="3 5" id="KW-0479">Metal-binding</keyword>
<comment type="caution">
    <text evidence="6">The sequence shown here is derived from an EMBL/GenBank/DDBJ whole genome shotgun (WGS) entry which is preliminary data.</text>
</comment>
<reference evidence="6" key="1">
    <citation type="submission" date="2022-07" db="EMBL/GenBank/DDBJ databases">
        <authorList>
            <person name="Otstavnykh N."/>
            <person name="Isaeva M."/>
            <person name="Bystritskaya E."/>
        </authorList>
    </citation>
    <scope>NUCLEOTIDE SEQUENCE</scope>
    <source>
        <strain evidence="6">10Alg 79</strain>
    </source>
</reference>
<dbReference type="Pfam" id="PF01152">
    <property type="entry name" value="Bac_globin"/>
    <property type="match status" value="1"/>
</dbReference>
<keyword evidence="2 5" id="KW-0349">Heme</keyword>
<accession>A0AAJ1U714</accession>
<evidence type="ECO:0000256" key="1">
    <source>
        <dbReference type="ARBA" id="ARBA00022448"/>
    </source>
</evidence>
<evidence type="ECO:0000256" key="5">
    <source>
        <dbReference type="PIRSR" id="PIRSR601486-1"/>
    </source>
</evidence>
<dbReference type="GO" id="GO:0046872">
    <property type="term" value="F:metal ion binding"/>
    <property type="evidence" value="ECO:0007669"/>
    <property type="project" value="UniProtKB-KW"/>
</dbReference>
<dbReference type="GO" id="GO:0020037">
    <property type="term" value="F:heme binding"/>
    <property type="evidence" value="ECO:0007669"/>
    <property type="project" value="InterPro"/>
</dbReference>
<keyword evidence="1" id="KW-0813">Transport</keyword>
<protein>
    <submittedName>
        <fullName evidence="6">Group 1 truncated hemoglobin</fullName>
    </submittedName>
</protein>
<evidence type="ECO:0000256" key="2">
    <source>
        <dbReference type="ARBA" id="ARBA00022617"/>
    </source>
</evidence>
<organism evidence="6 7">
    <name type="scientific">Rhodalgimonas zhirmunskyi</name>
    <dbReference type="NCBI Taxonomy" id="2964767"/>
    <lineage>
        <taxon>Bacteria</taxon>
        <taxon>Pseudomonadati</taxon>
        <taxon>Pseudomonadota</taxon>
        <taxon>Alphaproteobacteria</taxon>
        <taxon>Rhodobacterales</taxon>
        <taxon>Roseobacteraceae</taxon>
        <taxon>Rhodalgimonas</taxon>
    </lineage>
</organism>
<evidence type="ECO:0000256" key="4">
    <source>
        <dbReference type="ARBA" id="ARBA00023004"/>
    </source>
</evidence>
<evidence type="ECO:0000313" key="6">
    <source>
        <dbReference type="EMBL" id="MDQ2094184.1"/>
    </source>
</evidence>
<dbReference type="InterPro" id="IPR009050">
    <property type="entry name" value="Globin-like_sf"/>
</dbReference>